<dbReference type="KEGG" id="acy:Anacy_5430"/>
<dbReference type="HOGENOM" id="CLU_3163916_0_0_3"/>
<organism evidence="1 2">
    <name type="scientific">Anabaena cylindrica (strain ATCC 27899 / PCC 7122)</name>
    <dbReference type="NCBI Taxonomy" id="272123"/>
    <lineage>
        <taxon>Bacteria</taxon>
        <taxon>Bacillati</taxon>
        <taxon>Cyanobacteriota</taxon>
        <taxon>Cyanophyceae</taxon>
        <taxon>Nostocales</taxon>
        <taxon>Nostocaceae</taxon>
        <taxon>Anabaena</taxon>
    </lineage>
</organism>
<proteinExistence type="predicted"/>
<gene>
    <name evidence="1" type="ordered locus">Anacy_5430</name>
</gene>
<name>K9ZNH9_ANACC</name>
<sequence>MQYGYDSFDILTNDHGVVILDASLTDVTESLIAPALFLWMINTKVPV</sequence>
<protein>
    <submittedName>
        <fullName evidence="1">Uncharacterized protein</fullName>
    </submittedName>
</protein>
<dbReference type="EMBL" id="CP003659">
    <property type="protein sequence ID" value="AFZ60746.1"/>
    <property type="molecule type" value="Genomic_DNA"/>
</dbReference>
<reference evidence="2" key="1">
    <citation type="journal article" date="2013" name="Proc. Natl. Acad. Sci. U.S.A.">
        <title>Improving the coverage of the cyanobacterial phylum using diversity-driven genome sequencing.</title>
        <authorList>
            <person name="Shih P.M."/>
            <person name="Wu D."/>
            <person name="Latifi A."/>
            <person name="Axen S.D."/>
            <person name="Fewer D.P."/>
            <person name="Talla E."/>
            <person name="Calteau A."/>
            <person name="Cai F."/>
            <person name="Tandeau de Marsac N."/>
            <person name="Rippka R."/>
            <person name="Herdman M."/>
            <person name="Sivonen K."/>
            <person name="Coursin T."/>
            <person name="Laurent T."/>
            <person name="Goodwin L."/>
            <person name="Nolan M."/>
            <person name="Davenport K.W."/>
            <person name="Han C.S."/>
            <person name="Rubin E.M."/>
            <person name="Eisen J.A."/>
            <person name="Woyke T."/>
            <person name="Gugger M."/>
            <person name="Kerfeld C.A."/>
        </authorList>
    </citation>
    <scope>NUCLEOTIDE SEQUENCE [LARGE SCALE GENOMIC DNA]</scope>
    <source>
        <strain evidence="2">ATCC 27899 / PCC 7122</strain>
    </source>
</reference>
<dbReference type="PATRIC" id="fig|272123.3.peg.5882"/>
<dbReference type="RefSeq" id="WP_015217358.1">
    <property type="nucleotide sequence ID" value="NC_019771.1"/>
</dbReference>
<dbReference type="Proteomes" id="UP000010474">
    <property type="component" value="Chromosome"/>
</dbReference>
<evidence type="ECO:0000313" key="1">
    <source>
        <dbReference type="EMBL" id="AFZ60746.1"/>
    </source>
</evidence>
<evidence type="ECO:0000313" key="2">
    <source>
        <dbReference type="Proteomes" id="UP000010474"/>
    </source>
</evidence>
<accession>K9ZNH9</accession>
<dbReference type="STRING" id="272123.Anacy_5430"/>
<dbReference type="AlphaFoldDB" id="K9ZNH9"/>
<keyword evidence="2" id="KW-1185">Reference proteome</keyword>